<feature type="domain" description="Phospholipid/glycerol acyltransferase" evidence="7">
    <location>
        <begin position="335"/>
        <end position="436"/>
    </location>
</feature>
<evidence type="ECO:0000256" key="2">
    <source>
        <dbReference type="ARBA" id="ARBA00007937"/>
    </source>
</evidence>
<dbReference type="Pfam" id="PF01553">
    <property type="entry name" value="Acyltransferase"/>
    <property type="match status" value="1"/>
</dbReference>
<keyword evidence="4" id="KW-0812">Transmembrane</keyword>
<accession>A0A7J7L6Q5</accession>
<reference evidence="8 9" key="1">
    <citation type="journal article" date="2020" name="IScience">
        <title>Genome Sequencing of the Endangered Kingdonia uniflora (Circaeasteraceae, Ranunculales) Reveals Potential Mechanisms of Evolutionary Specialization.</title>
        <authorList>
            <person name="Sun Y."/>
            <person name="Deng T."/>
            <person name="Zhang A."/>
            <person name="Moore M.J."/>
            <person name="Landis J.B."/>
            <person name="Lin N."/>
            <person name="Zhang H."/>
            <person name="Zhang X."/>
            <person name="Huang J."/>
            <person name="Zhang X."/>
            <person name="Sun H."/>
            <person name="Wang H."/>
        </authorList>
    </citation>
    <scope>NUCLEOTIDE SEQUENCE [LARGE SCALE GENOMIC DNA]</scope>
    <source>
        <strain evidence="8">TB1705</strain>
        <tissue evidence="8">Leaf</tissue>
    </source>
</reference>
<dbReference type="AlphaFoldDB" id="A0A7J7L6Q5"/>
<dbReference type="SMART" id="SM00563">
    <property type="entry name" value="PlsC"/>
    <property type="match status" value="1"/>
</dbReference>
<dbReference type="CDD" id="cd06551">
    <property type="entry name" value="LPLAT"/>
    <property type="match status" value="1"/>
</dbReference>
<evidence type="ECO:0000259" key="7">
    <source>
        <dbReference type="SMART" id="SM00563"/>
    </source>
</evidence>
<dbReference type="InterPro" id="IPR002123">
    <property type="entry name" value="Plipid/glycerol_acylTrfase"/>
</dbReference>
<evidence type="ECO:0000256" key="6">
    <source>
        <dbReference type="ARBA" id="ARBA00023136"/>
    </source>
</evidence>
<sequence>MVHMTFSMKSLLFVSRFILRRLRNPRSIYRKNSNAHSSQFKLQKYPSLSHRSELSKEQNLVFDVERALLKSSSLFPYFMLVAFEAGNLIRALVLLLLYPLVCLLHEDMGIKMMVMICFFGIKQESFRAGRAVLPKFFLEDVGLEGFQMLMKGGKRVGVSVLPRVMVESFLREYLEIEVVVGRELKLFHGYYVGLLEDKDYGFVLDKIIGEERLGCDAVGIRSFKRSLDHHLFTNCKDIYIVSQAEKRSWHHLPRENYPKPLIFHDGRLALRPTPLATISLFIWLPFAFCLAITRTILAISLPYKVSTLILAFSGLRLRVSKPNTSSTNKGDSSGVLYVCNHRSLLDPLYLSTALCRPTTAVTYSLSRVSELLSPVKTVRLTRDRDQDAKVMDRMLSQGDLVVCPEGTTCREPYLLRFSPLFAEMNAEVVPVALDANVSIFYGTTAGGLKCLDPLFLMMNPSPAYSVKVLQKLHRPPSSSTCCDDHHQSSNSSFEVANYVQKELGKALGFECTKLTRKDKYLMLAGNEGIVKVTSSNSKP</sequence>
<keyword evidence="3" id="KW-0808">Transferase</keyword>
<dbReference type="GO" id="GO:0010143">
    <property type="term" value="P:cutin biosynthetic process"/>
    <property type="evidence" value="ECO:0007669"/>
    <property type="project" value="TreeGrafter"/>
</dbReference>
<gene>
    <name evidence="8" type="ORF">GIB67_001437</name>
</gene>
<dbReference type="GO" id="GO:0016791">
    <property type="term" value="F:phosphatase activity"/>
    <property type="evidence" value="ECO:0007669"/>
    <property type="project" value="TreeGrafter"/>
</dbReference>
<evidence type="ECO:0000256" key="3">
    <source>
        <dbReference type="ARBA" id="ARBA00022679"/>
    </source>
</evidence>
<dbReference type="EMBL" id="JACGCM010002602">
    <property type="protein sequence ID" value="KAF6138287.1"/>
    <property type="molecule type" value="Genomic_DNA"/>
</dbReference>
<dbReference type="GO" id="GO:0090447">
    <property type="term" value="F:glycerol-3-phosphate 2-O-acyltransferase activity"/>
    <property type="evidence" value="ECO:0007669"/>
    <property type="project" value="TreeGrafter"/>
</dbReference>
<keyword evidence="9" id="KW-1185">Reference proteome</keyword>
<dbReference type="PANTHER" id="PTHR15486:SF62">
    <property type="entry name" value="GLYCEROL-3-PHOSPHATE ACYLTRANSFERASE 2-RELATED"/>
    <property type="match status" value="1"/>
</dbReference>
<protein>
    <recommendedName>
        <fullName evidence="7">Phospholipid/glycerol acyltransferase domain-containing protein</fullName>
    </recommendedName>
</protein>
<evidence type="ECO:0000256" key="5">
    <source>
        <dbReference type="ARBA" id="ARBA00022989"/>
    </source>
</evidence>
<dbReference type="OrthoDB" id="1854593at2759"/>
<evidence type="ECO:0000256" key="4">
    <source>
        <dbReference type="ARBA" id="ARBA00022692"/>
    </source>
</evidence>
<keyword evidence="6" id="KW-0472">Membrane</keyword>
<evidence type="ECO:0000313" key="9">
    <source>
        <dbReference type="Proteomes" id="UP000541444"/>
    </source>
</evidence>
<comment type="caution">
    <text evidence="8">The sequence shown here is derived from an EMBL/GenBank/DDBJ whole genome shotgun (WGS) entry which is preliminary data.</text>
</comment>
<proteinExistence type="inferred from homology"/>
<dbReference type="Proteomes" id="UP000541444">
    <property type="component" value="Unassembled WGS sequence"/>
</dbReference>
<dbReference type="PANTHER" id="PTHR15486">
    <property type="entry name" value="ANCIENT UBIQUITOUS PROTEIN"/>
    <property type="match status" value="1"/>
</dbReference>
<organism evidence="8 9">
    <name type="scientific">Kingdonia uniflora</name>
    <dbReference type="NCBI Taxonomy" id="39325"/>
    <lineage>
        <taxon>Eukaryota</taxon>
        <taxon>Viridiplantae</taxon>
        <taxon>Streptophyta</taxon>
        <taxon>Embryophyta</taxon>
        <taxon>Tracheophyta</taxon>
        <taxon>Spermatophyta</taxon>
        <taxon>Magnoliopsida</taxon>
        <taxon>Ranunculales</taxon>
        <taxon>Circaeasteraceae</taxon>
        <taxon>Kingdonia</taxon>
    </lineage>
</organism>
<evidence type="ECO:0000313" key="8">
    <source>
        <dbReference type="EMBL" id="KAF6138287.1"/>
    </source>
</evidence>
<keyword evidence="5" id="KW-1133">Transmembrane helix</keyword>
<dbReference type="GO" id="GO:0016020">
    <property type="term" value="C:membrane"/>
    <property type="evidence" value="ECO:0007669"/>
    <property type="project" value="UniProtKB-SubCell"/>
</dbReference>
<name>A0A7J7L6Q5_9MAGN</name>
<comment type="similarity">
    <text evidence="2">Belongs to the GPAT/DAPAT family.</text>
</comment>
<dbReference type="SUPFAM" id="SSF69593">
    <property type="entry name" value="Glycerol-3-phosphate (1)-acyltransferase"/>
    <property type="match status" value="1"/>
</dbReference>
<evidence type="ECO:0000256" key="1">
    <source>
        <dbReference type="ARBA" id="ARBA00004141"/>
    </source>
</evidence>
<dbReference type="Pfam" id="PF23270">
    <property type="entry name" value="HAD_RAM2_N"/>
    <property type="match status" value="1"/>
</dbReference>
<dbReference type="InterPro" id="IPR056462">
    <property type="entry name" value="HAD_RAM2/GPAT1-8"/>
</dbReference>
<comment type="subcellular location">
    <subcellularLocation>
        <location evidence="1">Membrane</location>
        <topology evidence="1">Multi-pass membrane protein</topology>
    </subcellularLocation>
</comment>